<feature type="region of interest" description="Disordered" evidence="1">
    <location>
        <begin position="47"/>
        <end position="66"/>
    </location>
</feature>
<protein>
    <submittedName>
        <fullName evidence="2">Uncharacterized protein</fullName>
    </submittedName>
</protein>
<evidence type="ECO:0000313" key="2">
    <source>
        <dbReference type="EMBL" id="NGO78665.1"/>
    </source>
</evidence>
<evidence type="ECO:0000313" key="3">
    <source>
        <dbReference type="Proteomes" id="UP000481109"/>
    </source>
</evidence>
<sequence length="127" mass="13111">MHPVARVAQILFLLGGLGLFAFAFSEAHQSRNAIVDFRYECTTVNTGTTERPVPKETCESTNAAVSTTDDSEPLIAGLGGVGLMIGAVAVSMGSARRAPAPFPAQQYGNSAYPAPPGQAPAGAPQSY</sequence>
<proteinExistence type="predicted"/>
<evidence type="ECO:0000256" key="1">
    <source>
        <dbReference type="SAM" id="MobiDB-lite"/>
    </source>
</evidence>
<dbReference type="RefSeq" id="WP_165334116.1">
    <property type="nucleotide sequence ID" value="NZ_JAAKZW010000112.1"/>
</dbReference>
<dbReference type="EMBL" id="JAAKZW010000112">
    <property type="protein sequence ID" value="NGO78665.1"/>
    <property type="molecule type" value="Genomic_DNA"/>
</dbReference>
<accession>A0A6G4XM92</accession>
<comment type="caution">
    <text evidence="2">The sequence shown here is derived from an EMBL/GenBank/DDBJ whole genome shotgun (WGS) entry which is preliminary data.</text>
</comment>
<organism evidence="2 3">
    <name type="scientific">Streptomyces mesophilus</name>
    <dbReference type="NCBI Taxonomy" id="1775132"/>
    <lineage>
        <taxon>Bacteria</taxon>
        <taxon>Bacillati</taxon>
        <taxon>Actinomycetota</taxon>
        <taxon>Actinomycetes</taxon>
        <taxon>Kitasatosporales</taxon>
        <taxon>Streptomycetaceae</taxon>
        <taxon>Streptomyces</taxon>
    </lineage>
</organism>
<reference evidence="2 3" key="1">
    <citation type="submission" date="2020-02" db="EMBL/GenBank/DDBJ databases">
        <title>Whole-genome analyses of novel actinobacteria.</title>
        <authorList>
            <person name="Sahin N."/>
            <person name="Tokatli A."/>
        </authorList>
    </citation>
    <scope>NUCLEOTIDE SEQUENCE [LARGE SCALE GENOMIC DNA]</scope>
    <source>
        <strain evidence="2 3">YC504</strain>
    </source>
</reference>
<dbReference type="AlphaFoldDB" id="A0A6G4XM92"/>
<keyword evidence="3" id="KW-1185">Reference proteome</keyword>
<feature type="region of interest" description="Disordered" evidence="1">
    <location>
        <begin position="104"/>
        <end position="127"/>
    </location>
</feature>
<dbReference type="Proteomes" id="UP000481109">
    <property type="component" value="Unassembled WGS sequence"/>
</dbReference>
<name>A0A6G4XM92_9ACTN</name>
<gene>
    <name evidence="2" type="ORF">G6045_23845</name>
</gene>